<accession>A0A8H4PFU1</accession>
<dbReference type="PANTHER" id="PTHR33365">
    <property type="entry name" value="YALI0B05434P"/>
    <property type="match status" value="1"/>
</dbReference>
<evidence type="ECO:0000256" key="3">
    <source>
        <dbReference type="SAM" id="Phobius"/>
    </source>
</evidence>
<feature type="transmembrane region" description="Helical" evidence="3">
    <location>
        <begin position="39"/>
        <end position="60"/>
    </location>
</feature>
<dbReference type="GO" id="GO:0043386">
    <property type="term" value="P:mycotoxin biosynthetic process"/>
    <property type="evidence" value="ECO:0007669"/>
    <property type="project" value="InterPro"/>
</dbReference>
<dbReference type="InterPro" id="IPR021765">
    <property type="entry name" value="UstYa-like"/>
</dbReference>
<proteinExistence type="inferred from homology"/>
<keyword evidence="3" id="KW-0812">Transmembrane</keyword>
<dbReference type="Proteomes" id="UP000554235">
    <property type="component" value="Unassembled WGS sequence"/>
</dbReference>
<reference evidence="4 5" key="1">
    <citation type="submission" date="2020-01" db="EMBL/GenBank/DDBJ databases">
        <title>Identification and distribution of gene clusters putatively required for synthesis of sphingolipid metabolism inhibitors in phylogenetically diverse species of the filamentous fungus Fusarium.</title>
        <authorList>
            <person name="Kim H.-S."/>
            <person name="Busman M."/>
            <person name="Brown D.W."/>
            <person name="Divon H."/>
            <person name="Uhlig S."/>
            <person name="Proctor R.H."/>
        </authorList>
    </citation>
    <scope>NUCLEOTIDE SEQUENCE [LARGE SCALE GENOMIC DNA]</scope>
    <source>
        <strain evidence="4 5">NRRL 20459</strain>
    </source>
</reference>
<keyword evidence="5" id="KW-1185">Reference proteome</keyword>
<dbReference type="PANTHER" id="PTHR33365:SF4">
    <property type="entry name" value="CYCLOCHLOROTINE BIOSYNTHESIS PROTEIN O"/>
    <property type="match status" value="1"/>
</dbReference>
<evidence type="ECO:0000313" key="4">
    <source>
        <dbReference type="EMBL" id="KAF4459077.1"/>
    </source>
</evidence>
<evidence type="ECO:0000313" key="5">
    <source>
        <dbReference type="Proteomes" id="UP000554235"/>
    </source>
</evidence>
<sequence>MEHSATDRPSDEVPFLADEEKDLYATPRRPSRREVWAHLLPYSGVLNITLLLALLGTWILNRHGSDKAYIPNEIYSPAQSVVEYETVVFTGGLKGDKPSKFQGSSSDVDDAWDELYNQVLISQIDAKTAAKLPNPTTPFTNDTSHYIVELDVFHQLHCLNMLRKLAYPDVYKMDLTSGSEEALDNIYHMEHCIEQVRQSLQCAGDVSTIYWEWSEKKQRMFGNVKTTHTCKNFEKIRDWAVEHKAETDLDFFKHVPGAPLRHD</sequence>
<gene>
    <name evidence="4" type="ORF">FALBO_14171</name>
</gene>
<protein>
    <submittedName>
        <fullName evidence="4">Tat pathway signal sequence</fullName>
    </submittedName>
</protein>
<name>A0A8H4PFU1_9HYPO</name>
<dbReference type="EMBL" id="JAADYS010002263">
    <property type="protein sequence ID" value="KAF4459077.1"/>
    <property type="molecule type" value="Genomic_DNA"/>
</dbReference>
<comment type="similarity">
    <text evidence="2">Belongs to the ustYa family.</text>
</comment>
<comment type="caution">
    <text evidence="4">The sequence shown here is derived from an EMBL/GenBank/DDBJ whole genome shotgun (WGS) entry which is preliminary data.</text>
</comment>
<evidence type="ECO:0000256" key="1">
    <source>
        <dbReference type="ARBA" id="ARBA00004685"/>
    </source>
</evidence>
<organism evidence="4 5">
    <name type="scientific">Fusarium albosuccineum</name>
    <dbReference type="NCBI Taxonomy" id="1237068"/>
    <lineage>
        <taxon>Eukaryota</taxon>
        <taxon>Fungi</taxon>
        <taxon>Dikarya</taxon>
        <taxon>Ascomycota</taxon>
        <taxon>Pezizomycotina</taxon>
        <taxon>Sordariomycetes</taxon>
        <taxon>Hypocreomycetidae</taxon>
        <taxon>Hypocreales</taxon>
        <taxon>Nectriaceae</taxon>
        <taxon>Fusarium</taxon>
        <taxon>Fusarium decemcellulare species complex</taxon>
    </lineage>
</organism>
<keyword evidence="3" id="KW-1133">Transmembrane helix</keyword>
<dbReference type="Pfam" id="PF11807">
    <property type="entry name" value="UstYa"/>
    <property type="match status" value="1"/>
</dbReference>
<dbReference type="AlphaFoldDB" id="A0A8H4PFU1"/>
<evidence type="ECO:0000256" key="2">
    <source>
        <dbReference type="ARBA" id="ARBA00035112"/>
    </source>
</evidence>
<dbReference type="OrthoDB" id="3687641at2759"/>
<keyword evidence="3" id="KW-0472">Membrane</keyword>
<comment type="pathway">
    <text evidence="1">Mycotoxin biosynthesis.</text>
</comment>